<evidence type="ECO:0000313" key="10">
    <source>
        <dbReference type="Proteomes" id="UP000272503"/>
    </source>
</evidence>
<dbReference type="GO" id="GO:0004252">
    <property type="term" value="F:serine-type endopeptidase activity"/>
    <property type="evidence" value="ECO:0007669"/>
    <property type="project" value="UniProtKB-UniRule"/>
</dbReference>
<feature type="transmembrane region" description="Helical" evidence="7">
    <location>
        <begin position="163"/>
        <end position="184"/>
    </location>
</feature>
<dbReference type="EMBL" id="RCUX01000003">
    <property type="protein sequence ID" value="RLP77007.1"/>
    <property type="molecule type" value="Genomic_DNA"/>
</dbReference>
<keyword evidence="9" id="KW-0378">Hydrolase</keyword>
<reference evidence="9 10" key="1">
    <citation type="submission" date="2018-10" db="EMBL/GenBank/DDBJ databases">
        <authorList>
            <person name="Li J."/>
        </authorList>
    </citation>
    <scope>NUCLEOTIDE SEQUENCE [LARGE SCALE GENOMIC DNA]</scope>
    <source>
        <strain evidence="9 10">IF 016277</strain>
    </source>
</reference>
<dbReference type="OrthoDB" id="3178064at2"/>
<evidence type="ECO:0000256" key="3">
    <source>
        <dbReference type="ARBA" id="ARBA00022989"/>
    </source>
</evidence>
<sequence>MTTLTEPEAPAATAATGEGSTPGRGLGRQIWWWVCTLVVIVLAVISALVTVIPLIFGAVPLTVLTGSMRPGIQPGDVVVSAPASPHDLRLGDIVTFQPESDDPTLITHRIIALSDGDAGVQLITRGDANSADDPQILAEQVRGRMLYVVPKVGYVTNMVSGDLRGPLVTIAGFGLVGYAVFTFVRRPRGASERNTP</sequence>
<dbReference type="InterPro" id="IPR001733">
    <property type="entry name" value="Peptidase_S26B"/>
</dbReference>
<evidence type="ECO:0000256" key="5">
    <source>
        <dbReference type="NCBIfam" id="TIGR02228"/>
    </source>
</evidence>
<evidence type="ECO:0000256" key="2">
    <source>
        <dbReference type="ARBA" id="ARBA00022692"/>
    </source>
</evidence>
<comment type="caution">
    <text evidence="9">The sequence shown here is derived from an EMBL/GenBank/DDBJ whole genome shotgun (WGS) entry which is preliminary data.</text>
</comment>
<dbReference type="GO" id="GO:0016020">
    <property type="term" value="C:membrane"/>
    <property type="evidence" value="ECO:0007669"/>
    <property type="project" value="UniProtKB-SubCell"/>
</dbReference>
<keyword evidence="10" id="KW-1185">Reference proteome</keyword>
<dbReference type="PANTHER" id="PTHR10806">
    <property type="entry name" value="SIGNAL PEPTIDASE COMPLEX CATALYTIC SUBUNIT SEC11"/>
    <property type="match status" value="1"/>
</dbReference>
<feature type="region of interest" description="Disordered" evidence="6">
    <location>
        <begin position="1"/>
        <end position="23"/>
    </location>
</feature>
<evidence type="ECO:0000256" key="6">
    <source>
        <dbReference type="SAM" id="MobiDB-lite"/>
    </source>
</evidence>
<dbReference type="RefSeq" id="WP_121647817.1">
    <property type="nucleotide sequence ID" value="NZ_RCUX01000003.1"/>
</dbReference>
<keyword evidence="4 7" id="KW-0472">Membrane</keyword>
<dbReference type="GO" id="GO:0006465">
    <property type="term" value="P:signal peptide processing"/>
    <property type="evidence" value="ECO:0007669"/>
    <property type="project" value="UniProtKB-UniRule"/>
</dbReference>
<keyword evidence="2 7" id="KW-0812">Transmembrane</keyword>
<dbReference type="Proteomes" id="UP000272503">
    <property type="component" value="Unassembled WGS sequence"/>
</dbReference>
<feature type="compositionally biased region" description="Low complexity" evidence="6">
    <location>
        <begin position="1"/>
        <end position="19"/>
    </location>
</feature>
<gene>
    <name evidence="9" type="ORF">D9V32_05115</name>
</gene>
<accession>A0A3L7A9Y5</accession>
<dbReference type="AlphaFoldDB" id="A0A3L7A9Y5"/>
<evidence type="ECO:0000256" key="1">
    <source>
        <dbReference type="ARBA" id="ARBA00004370"/>
    </source>
</evidence>
<dbReference type="Pfam" id="PF10502">
    <property type="entry name" value="Peptidase_S26"/>
    <property type="match status" value="1"/>
</dbReference>
<name>A0A3L7A9Y5_9MICO</name>
<evidence type="ECO:0000259" key="8">
    <source>
        <dbReference type="Pfam" id="PF10502"/>
    </source>
</evidence>
<protein>
    <recommendedName>
        <fullName evidence="5">Signal peptidase I</fullName>
        <ecNumber evidence="5">3.4.21.89</ecNumber>
    </recommendedName>
</protein>
<organism evidence="9 10">
    <name type="scientific">Mycetocola tolaasinivorans</name>
    <dbReference type="NCBI Taxonomy" id="76635"/>
    <lineage>
        <taxon>Bacteria</taxon>
        <taxon>Bacillati</taxon>
        <taxon>Actinomycetota</taxon>
        <taxon>Actinomycetes</taxon>
        <taxon>Micrococcales</taxon>
        <taxon>Microbacteriaceae</taxon>
        <taxon>Mycetocola</taxon>
    </lineage>
</organism>
<dbReference type="CDD" id="cd06530">
    <property type="entry name" value="S26_SPase_I"/>
    <property type="match status" value="1"/>
</dbReference>
<evidence type="ECO:0000313" key="9">
    <source>
        <dbReference type="EMBL" id="RLP77007.1"/>
    </source>
</evidence>
<dbReference type="InterPro" id="IPR019533">
    <property type="entry name" value="Peptidase_S26"/>
</dbReference>
<keyword evidence="3 7" id="KW-1133">Transmembrane helix</keyword>
<dbReference type="Gene3D" id="2.10.109.10">
    <property type="entry name" value="Umud Fragment, subunit A"/>
    <property type="match status" value="1"/>
</dbReference>
<dbReference type="SUPFAM" id="SSF51306">
    <property type="entry name" value="LexA/Signal peptidase"/>
    <property type="match status" value="1"/>
</dbReference>
<feature type="transmembrane region" description="Helical" evidence="7">
    <location>
        <begin position="30"/>
        <end position="56"/>
    </location>
</feature>
<evidence type="ECO:0000256" key="7">
    <source>
        <dbReference type="SAM" id="Phobius"/>
    </source>
</evidence>
<evidence type="ECO:0000256" key="4">
    <source>
        <dbReference type="ARBA" id="ARBA00023136"/>
    </source>
</evidence>
<proteinExistence type="predicted"/>
<dbReference type="EC" id="3.4.21.89" evidence="5"/>
<dbReference type="GO" id="GO:0009003">
    <property type="term" value="F:signal peptidase activity"/>
    <property type="evidence" value="ECO:0007669"/>
    <property type="project" value="UniProtKB-EC"/>
</dbReference>
<feature type="domain" description="Peptidase S26" evidence="8">
    <location>
        <begin position="40"/>
        <end position="113"/>
    </location>
</feature>
<dbReference type="NCBIfam" id="TIGR02228">
    <property type="entry name" value="sigpep_I_arch"/>
    <property type="match status" value="1"/>
</dbReference>
<dbReference type="PRINTS" id="PR00728">
    <property type="entry name" value="SIGNALPTASE"/>
</dbReference>
<comment type="subcellular location">
    <subcellularLocation>
        <location evidence="1">Membrane</location>
    </subcellularLocation>
</comment>
<dbReference type="PANTHER" id="PTHR10806:SF6">
    <property type="entry name" value="SIGNAL PEPTIDASE COMPLEX CATALYTIC SUBUNIT SEC11"/>
    <property type="match status" value="1"/>
</dbReference>
<dbReference type="InterPro" id="IPR036286">
    <property type="entry name" value="LexA/Signal_pep-like_sf"/>
</dbReference>